<dbReference type="AlphaFoldDB" id="A0A645IHC7"/>
<protein>
    <submittedName>
        <fullName evidence="1">Uncharacterized protein</fullName>
    </submittedName>
</protein>
<proteinExistence type="predicted"/>
<name>A0A645IHC7_9ZZZZ</name>
<accession>A0A645IHC7</accession>
<reference evidence="1" key="1">
    <citation type="submission" date="2019-08" db="EMBL/GenBank/DDBJ databases">
        <authorList>
            <person name="Kucharzyk K."/>
            <person name="Murdoch R.W."/>
            <person name="Higgins S."/>
            <person name="Loffler F."/>
        </authorList>
    </citation>
    <scope>NUCLEOTIDE SEQUENCE</scope>
</reference>
<dbReference type="EMBL" id="VSSQ01115099">
    <property type="protein sequence ID" value="MPN50691.1"/>
    <property type="molecule type" value="Genomic_DNA"/>
</dbReference>
<organism evidence="1">
    <name type="scientific">bioreactor metagenome</name>
    <dbReference type="NCBI Taxonomy" id="1076179"/>
    <lineage>
        <taxon>unclassified sequences</taxon>
        <taxon>metagenomes</taxon>
        <taxon>ecological metagenomes</taxon>
    </lineage>
</organism>
<evidence type="ECO:0000313" key="1">
    <source>
        <dbReference type="EMBL" id="MPN50691.1"/>
    </source>
</evidence>
<comment type="caution">
    <text evidence="1">The sequence shown here is derived from an EMBL/GenBank/DDBJ whole genome shotgun (WGS) entry which is preliminary data.</text>
</comment>
<sequence length="89" mass="10403">MLHILVLDYQVKSFLRILLKHRRRHCPSQAIMFHYRQPSAYFQRICKRGEYLIGIFGVFQNIVAGDKVELIVNFIQRVKAAGNLGIVVF</sequence>
<gene>
    <name evidence="1" type="ORF">SDC9_198323</name>
</gene>